<protein>
    <submittedName>
        <fullName evidence="2">Uncharacterized protein</fullName>
    </submittedName>
</protein>
<gene>
    <name evidence="2" type="ORF">LPB04_05205</name>
</gene>
<accession>A0A7L9U734</accession>
<dbReference type="RefSeq" id="WP_193687677.1">
    <property type="nucleotide sequence ID" value="NZ_CP062941.1"/>
</dbReference>
<name>A0A7L9U734_9BURK</name>
<keyword evidence="3" id="KW-1185">Reference proteome</keyword>
<dbReference type="KEGG" id="mlir:LPB04_05205"/>
<proteinExistence type="predicted"/>
<reference evidence="2 3" key="1">
    <citation type="submission" date="2020-10" db="EMBL/GenBank/DDBJ databases">
        <title>Genome sequencing of Massilia sp. LPB0304.</title>
        <authorList>
            <person name="Kim J."/>
        </authorList>
    </citation>
    <scope>NUCLEOTIDE SEQUENCE [LARGE SCALE GENOMIC DNA]</scope>
    <source>
        <strain evidence="2 3">LPB0304</strain>
    </source>
</reference>
<sequence length="240" mass="26585">MLLRNDLLEYAGERPLTLRILWIDAARCLAYTYALGERGASPCAASLDTLIGHVQARHARLLPLDPYRPTVDAATLPPKYLALRDSAWAIVQALTRDEPGVYQTRTRGRLVAACRAEHGVSHPTIYRYLRRYWERGQHPDALLPDYANSGAPGKTRRANADVKRGRPSKSGAAGMNADAAIRDTMRAAALRYAATHEAFSRRGAYRQMLADYFGAGAQAAPTYGQFSYWLDRDGGLLLPR</sequence>
<evidence type="ECO:0000313" key="2">
    <source>
        <dbReference type="EMBL" id="QOL50690.1"/>
    </source>
</evidence>
<dbReference type="EMBL" id="CP062941">
    <property type="protein sequence ID" value="QOL50690.1"/>
    <property type="molecule type" value="Genomic_DNA"/>
</dbReference>
<dbReference type="Proteomes" id="UP000593875">
    <property type="component" value="Chromosome"/>
</dbReference>
<evidence type="ECO:0000256" key="1">
    <source>
        <dbReference type="SAM" id="MobiDB-lite"/>
    </source>
</evidence>
<evidence type="ECO:0000313" key="3">
    <source>
        <dbReference type="Proteomes" id="UP000593875"/>
    </source>
</evidence>
<feature type="region of interest" description="Disordered" evidence="1">
    <location>
        <begin position="144"/>
        <end position="175"/>
    </location>
</feature>
<dbReference type="AlphaFoldDB" id="A0A7L9U734"/>
<organism evidence="2 3">
    <name type="scientific">Massilia litorea</name>
    <dbReference type="NCBI Taxonomy" id="2769491"/>
    <lineage>
        <taxon>Bacteria</taxon>
        <taxon>Pseudomonadati</taxon>
        <taxon>Pseudomonadota</taxon>
        <taxon>Betaproteobacteria</taxon>
        <taxon>Burkholderiales</taxon>
        <taxon>Oxalobacteraceae</taxon>
        <taxon>Telluria group</taxon>
        <taxon>Massilia</taxon>
    </lineage>
</organism>